<feature type="compositionally biased region" description="Basic and acidic residues" evidence="1">
    <location>
        <begin position="72"/>
        <end position="86"/>
    </location>
</feature>
<accession>S8BYU5</accession>
<feature type="compositionally biased region" description="Acidic residues" evidence="1">
    <location>
        <begin position="54"/>
        <end position="71"/>
    </location>
</feature>
<proteinExistence type="predicted"/>
<dbReference type="AlphaFoldDB" id="S8BYU5"/>
<sequence>VVEVDDDDISELRQRIDAYNIDDSSPDRVAEEVVTKRKAAPKQKKRATLKVADDNEDVEILDDDDDDDFDLAGERTTRKQPPEAKKGPAKKSLVNQKPDKKVRRLRESPFNKKSSSVLNDEPEKETWSSMDVAVVSRPRRANRVEPKTYFTINESSESDGIDEDESEFDEDD</sequence>
<protein>
    <submittedName>
        <fullName evidence="2">Uncharacterized protein</fullName>
    </submittedName>
</protein>
<feature type="compositionally biased region" description="Basic and acidic residues" evidence="1">
    <location>
        <begin position="25"/>
        <end position="35"/>
    </location>
</feature>
<reference evidence="2 3" key="1">
    <citation type="journal article" date="2013" name="BMC Genomics">
        <title>The miniature genome of a carnivorous plant Genlisea aurea contains a low number of genes and short non-coding sequences.</title>
        <authorList>
            <person name="Leushkin E.V."/>
            <person name="Sutormin R.A."/>
            <person name="Nabieva E.R."/>
            <person name="Penin A.A."/>
            <person name="Kondrashov A.S."/>
            <person name="Logacheva M.D."/>
        </authorList>
    </citation>
    <scope>NUCLEOTIDE SEQUENCE [LARGE SCALE GENOMIC DNA]</scope>
</reference>
<dbReference type="EMBL" id="AUSU01008108">
    <property type="protein sequence ID" value="EPS59750.1"/>
    <property type="molecule type" value="Genomic_DNA"/>
</dbReference>
<evidence type="ECO:0000313" key="3">
    <source>
        <dbReference type="Proteomes" id="UP000015453"/>
    </source>
</evidence>
<organism evidence="2 3">
    <name type="scientific">Genlisea aurea</name>
    <dbReference type="NCBI Taxonomy" id="192259"/>
    <lineage>
        <taxon>Eukaryota</taxon>
        <taxon>Viridiplantae</taxon>
        <taxon>Streptophyta</taxon>
        <taxon>Embryophyta</taxon>
        <taxon>Tracheophyta</taxon>
        <taxon>Spermatophyta</taxon>
        <taxon>Magnoliopsida</taxon>
        <taxon>eudicotyledons</taxon>
        <taxon>Gunneridae</taxon>
        <taxon>Pentapetalae</taxon>
        <taxon>asterids</taxon>
        <taxon>lamiids</taxon>
        <taxon>Lamiales</taxon>
        <taxon>Lentibulariaceae</taxon>
        <taxon>Genlisea</taxon>
    </lineage>
</organism>
<keyword evidence="3" id="KW-1185">Reference proteome</keyword>
<feature type="non-terminal residue" evidence="2">
    <location>
        <position position="1"/>
    </location>
</feature>
<comment type="caution">
    <text evidence="2">The sequence shown here is derived from an EMBL/GenBank/DDBJ whole genome shotgun (WGS) entry which is preliminary data.</text>
</comment>
<gene>
    <name evidence="2" type="ORF">M569_15055</name>
</gene>
<feature type="region of interest" description="Disordered" evidence="1">
    <location>
        <begin position="23"/>
        <end position="172"/>
    </location>
</feature>
<feature type="compositionally biased region" description="Acidic residues" evidence="1">
    <location>
        <begin position="156"/>
        <end position="172"/>
    </location>
</feature>
<evidence type="ECO:0000256" key="1">
    <source>
        <dbReference type="SAM" id="MobiDB-lite"/>
    </source>
</evidence>
<dbReference type="OrthoDB" id="1739692at2759"/>
<name>S8BYU5_9LAMI</name>
<feature type="compositionally biased region" description="Basic residues" evidence="1">
    <location>
        <begin position="36"/>
        <end position="48"/>
    </location>
</feature>
<dbReference type="Proteomes" id="UP000015453">
    <property type="component" value="Unassembled WGS sequence"/>
</dbReference>
<evidence type="ECO:0000313" key="2">
    <source>
        <dbReference type="EMBL" id="EPS59750.1"/>
    </source>
</evidence>